<gene>
    <name evidence="1" type="ORF">MRATA1EN22A_LOCUS8277</name>
</gene>
<sequence length="243" mass="26573">MRLVQSFNPSRVLQEGLSPSPLCPRQPPESGNRWLYPRGLPSSRFPAASPRFTTPRTHRWAAEGSRPPRSLESAQPAAPCAPRRRRAAHPAPVQPRGPACSRCYSREMPPPIPGPDCGDSSGLRVLLVGQETLEICKCVHLASSRTFHFGKPAKENTAGTLQTKTHPLTPSRFPFPLVETLPRTDAPRPGCLSIPREVPVALLFCQGINSREADRVSVALLSAVCPVQQLLRALPSEQHKTLL</sequence>
<accession>A0AC59YNQ6</accession>
<reference evidence="1" key="1">
    <citation type="submission" date="2023-05" db="EMBL/GenBank/DDBJ databases">
        <authorList>
            <consortium name="ELIXIR-Norway"/>
        </authorList>
    </citation>
    <scope>NUCLEOTIDE SEQUENCE</scope>
</reference>
<reference evidence="1" key="2">
    <citation type="submission" date="2025-03" db="EMBL/GenBank/DDBJ databases">
        <authorList>
            <consortium name="ELIXIR-Norway"/>
            <consortium name="Elixir Norway"/>
        </authorList>
    </citation>
    <scope>NUCLEOTIDE SEQUENCE</scope>
</reference>
<dbReference type="Proteomes" id="UP001162501">
    <property type="component" value="Chromosome 19"/>
</dbReference>
<evidence type="ECO:0000313" key="2">
    <source>
        <dbReference type="Proteomes" id="UP001162501"/>
    </source>
</evidence>
<evidence type="ECO:0000313" key="1">
    <source>
        <dbReference type="EMBL" id="CAM9846051.1"/>
    </source>
</evidence>
<dbReference type="EMBL" id="OX596103">
    <property type="protein sequence ID" value="CAM9846051.1"/>
    <property type="molecule type" value="Genomic_DNA"/>
</dbReference>
<organism evidence="1 2">
    <name type="scientific">Rangifer tarandus platyrhynchus</name>
    <name type="common">Svalbard reindeer</name>
    <dbReference type="NCBI Taxonomy" id="3082113"/>
    <lineage>
        <taxon>Eukaryota</taxon>
        <taxon>Metazoa</taxon>
        <taxon>Chordata</taxon>
        <taxon>Craniata</taxon>
        <taxon>Vertebrata</taxon>
        <taxon>Euteleostomi</taxon>
        <taxon>Mammalia</taxon>
        <taxon>Eutheria</taxon>
        <taxon>Laurasiatheria</taxon>
        <taxon>Artiodactyla</taxon>
        <taxon>Ruminantia</taxon>
        <taxon>Pecora</taxon>
        <taxon>Cervidae</taxon>
        <taxon>Odocoileinae</taxon>
        <taxon>Rangifer</taxon>
    </lineage>
</organism>
<protein>
    <submittedName>
        <fullName evidence="1">Uncharacterized protein</fullName>
    </submittedName>
</protein>
<proteinExistence type="predicted"/>
<name>A0AC59YNQ6_RANTA</name>